<feature type="compositionally biased region" description="Low complexity" evidence="1">
    <location>
        <begin position="196"/>
        <end position="214"/>
    </location>
</feature>
<dbReference type="OrthoDB" id="9999980at2"/>
<reference evidence="2 3" key="1">
    <citation type="submission" date="2013-05" db="EMBL/GenBank/DDBJ databases">
        <title>Genome assembly of Chondromyces apiculatus DSM 436.</title>
        <authorList>
            <person name="Sharma G."/>
            <person name="Khatri I."/>
            <person name="Kaur C."/>
            <person name="Mayilraj S."/>
            <person name="Subramanian S."/>
        </authorList>
    </citation>
    <scope>NUCLEOTIDE SEQUENCE [LARGE SCALE GENOMIC DNA]</scope>
    <source>
        <strain evidence="2 3">DSM 436</strain>
    </source>
</reference>
<comment type="caution">
    <text evidence="2">The sequence shown here is derived from an EMBL/GenBank/DDBJ whole genome shotgun (WGS) entry which is preliminary data.</text>
</comment>
<dbReference type="Proteomes" id="UP000019678">
    <property type="component" value="Unassembled WGS sequence"/>
</dbReference>
<feature type="region of interest" description="Disordered" evidence="1">
    <location>
        <begin position="140"/>
        <end position="235"/>
    </location>
</feature>
<feature type="compositionally biased region" description="Low complexity" evidence="1">
    <location>
        <begin position="156"/>
        <end position="181"/>
    </location>
</feature>
<sequence length="235" mass="24393">MVSGPQSPERPWTIRRTADGRTVILTFSGKLSALEAQASMVALAVQLASGPHHVIWDLTGMSSYDADARLAWQRGLRPLLPLIRDVEVVGGNPLVRVGTVTLTMTLGLQATFSPDSIPLPSSSLATPLPRLSLPRVPAAPQVFSAPQPHPAPQARPAPQASAPKMPAAPQAPAAFKAPTAFRMPAAPPPLAASQGSVAPQTPAVATPRAPVASSRGQGPFNIPALKPLSRGRRAA</sequence>
<evidence type="ECO:0000313" key="2">
    <source>
        <dbReference type="EMBL" id="EYF07542.1"/>
    </source>
</evidence>
<proteinExistence type="predicted"/>
<name>A0A017TF86_9BACT</name>
<dbReference type="EMBL" id="ASRX01000009">
    <property type="protein sequence ID" value="EYF07542.1"/>
    <property type="molecule type" value="Genomic_DNA"/>
</dbReference>
<accession>A0A017TF86</accession>
<keyword evidence="3" id="KW-1185">Reference proteome</keyword>
<evidence type="ECO:0000313" key="3">
    <source>
        <dbReference type="Proteomes" id="UP000019678"/>
    </source>
</evidence>
<evidence type="ECO:0000256" key="1">
    <source>
        <dbReference type="SAM" id="MobiDB-lite"/>
    </source>
</evidence>
<gene>
    <name evidence="2" type="ORF">CAP_8665</name>
</gene>
<dbReference type="RefSeq" id="WP_044237454.1">
    <property type="nucleotide sequence ID" value="NZ_ASRX01000009.1"/>
</dbReference>
<dbReference type="AlphaFoldDB" id="A0A017TF86"/>
<protein>
    <submittedName>
        <fullName evidence="2">Uncharacterized protein</fullName>
    </submittedName>
</protein>
<organism evidence="2 3">
    <name type="scientific">Chondromyces apiculatus DSM 436</name>
    <dbReference type="NCBI Taxonomy" id="1192034"/>
    <lineage>
        <taxon>Bacteria</taxon>
        <taxon>Pseudomonadati</taxon>
        <taxon>Myxococcota</taxon>
        <taxon>Polyangia</taxon>
        <taxon>Polyangiales</taxon>
        <taxon>Polyangiaceae</taxon>
        <taxon>Chondromyces</taxon>
    </lineage>
</organism>